<comment type="caution">
    <text evidence="1">The sequence shown here is derived from an EMBL/GenBank/DDBJ whole genome shotgun (WGS) entry which is preliminary data.</text>
</comment>
<protein>
    <submittedName>
        <fullName evidence="1">Uncharacterized protein</fullName>
    </submittedName>
</protein>
<reference evidence="1" key="1">
    <citation type="journal article" date="2014" name="Int. J. Syst. Evol. Microbiol.">
        <title>Complete genome sequence of Corynebacterium casei LMG S-19264T (=DSM 44701T), isolated from a smear-ripened cheese.</title>
        <authorList>
            <consortium name="US DOE Joint Genome Institute (JGI-PGF)"/>
            <person name="Walter F."/>
            <person name="Albersmeier A."/>
            <person name="Kalinowski J."/>
            <person name="Ruckert C."/>
        </authorList>
    </citation>
    <scope>NUCLEOTIDE SEQUENCE</scope>
    <source>
        <strain evidence="1">JCM 3035</strain>
    </source>
</reference>
<accession>A0A917QI47</accession>
<reference evidence="1" key="2">
    <citation type="submission" date="2020-09" db="EMBL/GenBank/DDBJ databases">
        <authorList>
            <person name="Sun Q."/>
            <person name="Ohkuma M."/>
        </authorList>
    </citation>
    <scope>NUCLEOTIDE SEQUENCE</scope>
    <source>
        <strain evidence="1">JCM 3035</strain>
    </source>
</reference>
<dbReference type="AlphaFoldDB" id="A0A917QI47"/>
<name>A0A917QI47_9ACTN</name>
<gene>
    <name evidence="1" type="ORF">GCM10010094_07820</name>
</gene>
<dbReference type="Proteomes" id="UP000637788">
    <property type="component" value="Unassembled WGS sequence"/>
</dbReference>
<keyword evidence="2" id="KW-1185">Reference proteome</keyword>
<organism evidence="1 2">
    <name type="scientific">Streptomyces flaveus</name>
    <dbReference type="NCBI Taxonomy" id="66370"/>
    <lineage>
        <taxon>Bacteria</taxon>
        <taxon>Bacillati</taxon>
        <taxon>Actinomycetota</taxon>
        <taxon>Actinomycetes</taxon>
        <taxon>Kitasatosporales</taxon>
        <taxon>Streptomycetaceae</taxon>
        <taxon>Streptomyces</taxon>
        <taxon>Streptomyces aurantiacus group</taxon>
    </lineage>
</organism>
<proteinExistence type="predicted"/>
<evidence type="ECO:0000313" key="2">
    <source>
        <dbReference type="Proteomes" id="UP000637788"/>
    </source>
</evidence>
<evidence type="ECO:0000313" key="1">
    <source>
        <dbReference type="EMBL" id="GGK50071.1"/>
    </source>
</evidence>
<sequence>MVLREPERPVTVVVDGLDQEPAPRPLIELLDRLRRLGFRLLIVFRTEGGTGWTAVRDVLLTPALEDHADLLLTSLEEREVDHATRRDIVGSGSLGSASEVADLRRTERRAIDGVSDPQERLKRLRKLIKALRADILAHVPPSLRSHGGQA</sequence>
<dbReference type="EMBL" id="BMPQ01000002">
    <property type="protein sequence ID" value="GGK50071.1"/>
    <property type="molecule type" value="Genomic_DNA"/>
</dbReference>